<evidence type="ECO:0000313" key="2">
    <source>
        <dbReference type="Proteomes" id="UP001432209"/>
    </source>
</evidence>
<dbReference type="EMBL" id="CP109495">
    <property type="protein sequence ID" value="WUX50725.1"/>
    <property type="molecule type" value="Genomic_DNA"/>
</dbReference>
<dbReference type="Proteomes" id="UP001432209">
    <property type="component" value="Chromosome"/>
</dbReference>
<sequence>MIERIRTISGGTHVTWKKRTGTAASALFLVAGGMLATAAPAAADGPCPANRICIYDQPNFGGNRITSGSTNACFYPQSFTFGRIASYDSNLSVDAIVWHNYYSNQYDKARTLVANRFSSDIGDPDLGTSQLDLVCMGDARPQW</sequence>
<dbReference type="RefSeq" id="WP_329074365.1">
    <property type="nucleotide sequence ID" value="NZ_CP109495.1"/>
</dbReference>
<reference evidence="1" key="1">
    <citation type="submission" date="2022-10" db="EMBL/GenBank/DDBJ databases">
        <title>The complete genomes of actinobacterial strains from the NBC collection.</title>
        <authorList>
            <person name="Joergensen T.S."/>
            <person name="Alvarez Arevalo M."/>
            <person name="Sterndorff E.B."/>
            <person name="Faurdal D."/>
            <person name="Vuksanovic O."/>
            <person name="Mourched A.-S."/>
            <person name="Charusanti P."/>
            <person name="Shaw S."/>
            <person name="Blin K."/>
            <person name="Weber T."/>
        </authorList>
    </citation>
    <scope>NUCLEOTIDE SEQUENCE</scope>
    <source>
        <strain evidence="1">NBC_01432</strain>
    </source>
</reference>
<proteinExistence type="predicted"/>
<protein>
    <submittedName>
        <fullName evidence="1">Peptidase inhibitor family I36 protein</fullName>
    </submittedName>
</protein>
<dbReference type="Pfam" id="PF03995">
    <property type="entry name" value="Inhibitor_I36"/>
    <property type="match status" value="1"/>
</dbReference>
<accession>A0ABZ1ZW77</accession>
<gene>
    <name evidence="1" type="ORF">OG442_03710</name>
</gene>
<organism evidence="1 2">
    <name type="scientific">Streptomyces niveus</name>
    <name type="common">Streptomyces spheroides</name>
    <dbReference type="NCBI Taxonomy" id="193462"/>
    <lineage>
        <taxon>Bacteria</taxon>
        <taxon>Bacillati</taxon>
        <taxon>Actinomycetota</taxon>
        <taxon>Actinomycetes</taxon>
        <taxon>Kitasatosporales</taxon>
        <taxon>Streptomycetaceae</taxon>
        <taxon>Streptomyces</taxon>
    </lineage>
</organism>
<evidence type="ECO:0000313" key="1">
    <source>
        <dbReference type="EMBL" id="WUX50725.1"/>
    </source>
</evidence>
<keyword evidence="2" id="KW-1185">Reference proteome</keyword>
<name>A0ABZ1ZW77_STRNV</name>